<keyword evidence="2" id="KW-0547">Nucleotide-binding</keyword>
<reference evidence="9" key="1">
    <citation type="submission" date="2020-01" db="EMBL/GenBank/DDBJ databases">
        <authorList>
            <person name="Meier V. D."/>
            <person name="Meier V D."/>
        </authorList>
    </citation>
    <scope>NUCLEOTIDE SEQUENCE</scope>
    <source>
        <strain evidence="9">HLG_WM_MAG_03</strain>
    </source>
</reference>
<dbReference type="Pfam" id="PF00350">
    <property type="entry name" value="Dynamin_N"/>
    <property type="match status" value="1"/>
</dbReference>
<dbReference type="InterPro" id="IPR027094">
    <property type="entry name" value="Mitofusin_fam"/>
</dbReference>
<evidence type="ECO:0000256" key="4">
    <source>
        <dbReference type="ARBA" id="ARBA00023134"/>
    </source>
</evidence>
<dbReference type="PANTHER" id="PTHR10465">
    <property type="entry name" value="TRANSMEMBRANE GTPASE FZO1"/>
    <property type="match status" value="1"/>
</dbReference>
<name>A0A6S6TMS1_9BACT</name>
<evidence type="ECO:0000256" key="6">
    <source>
        <dbReference type="SAM" id="Coils"/>
    </source>
</evidence>
<keyword evidence="6" id="KW-0175">Coiled coil</keyword>
<evidence type="ECO:0000256" key="5">
    <source>
        <dbReference type="ARBA" id="ARBA00023136"/>
    </source>
</evidence>
<gene>
    <name evidence="9" type="ORF">HELGO_WM24106</name>
</gene>
<dbReference type="AlphaFoldDB" id="A0A6S6TMS1"/>
<evidence type="ECO:0000259" key="8">
    <source>
        <dbReference type="Pfam" id="PF00350"/>
    </source>
</evidence>
<comment type="subcellular location">
    <subcellularLocation>
        <location evidence="1">Membrane</location>
    </subcellularLocation>
</comment>
<dbReference type="GO" id="GO:0005524">
    <property type="term" value="F:ATP binding"/>
    <property type="evidence" value="ECO:0007669"/>
    <property type="project" value="UniProtKB-KW"/>
</dbReference>
<dbReference type="SUPFAM" id="SSF52540">
    <property type="entry name" value="P-loop containing nucleoside triphosphate hydrolases"/>
    <property type="match status" value="1"/>
</dbReference>
<dbReference type="EMBL" id="CACVAR010000365">
    <property type="protein sequence ID" value="CAA6824151.1"/>
    <property type="molecule type" value="Genomic_DNA"/>
</dbReference>
<proteinExistence type="predicted"/>
<feature type="transmembrane region" description="Helical" evidence="7">
    <location>
        <begin position="738"/>
        <end position="771"/>
    </location>
</feature>
<evidence type="ECO:0000256" key="1">
    <source>
        <dbReference type="ARBA" id="ARBA00004370"/>
    </source>
</evidence>
<dbReference type="GO" id="GO:0016020">
    <property type="term" value="C:membrane"/>
    <property type="evidence" value="ECO:0007669"/>
    <property type="project" value="UniProtKB-SubCell"/>
</dbReference>
<dbReference type="InterPro" id="IPR045063">
    <property type="entry name" value="Dynamin_N"/>
</dbReference>
<keyword evidence="3" id="KW-0378">Hydrolase</keyword>
<sequence length="884" mass="101444">MEKIIIINEKIKNNTTLIEEDLNYLKEQKVIKNSKNTTDLIEAVKNANTINLISNHPRKDILLELLKENNIDILESSKLSISLNSLGSEIECKDEEIIIIDGLEIFLENSQGITSLDSSISKVREKLPCKNALPISLALMSGVNDEWEEKFDNLGSDNPERDMLEYSNKRELLNHISLEIKRKKESNYKQLQNNLDLIIQQNSSNEDIERIRAKYQKENNSKKIYQKKQQLLIEIAKDLNLNLKNEPIQEKMKELIHRLESQEFSIGVTGIMKAGKSTMMNALLQREILGTAIRPETANLSIIKKGQDKAKVYFWSEDEWRKIKELALDEQSKEFVLVSEKLNGFSKYIGLEEKEIAIEELDYYTSARKSEGLCNLVKEVELKLPLEFLDMGVSLVDTPGIDDPIVQREIITKEYLGSCSAILHLMNAKQSATQKDIEFIGDALLDQGVSSLLVVITRIDTLGNSKEEIEQKLINIITHAKRNIETYLNKRANSDISTILAKVEFLPLAGKFAMQHRIGDSQKALKKGYELKDTGILEIENYLNSMLFGDRNKRAKLAISNAHRSIENDVSAYLNQLNEQYSLIGLERNEIDKRLSIVKQEREEISLQLNEVLLEIDREERNIKEELERLRNLFESRFRVSHQTIVEKISNYIEEELYNNRKPVREEIKEIIEVELKIFISKLTQEYQRKANFLVEESLDYINGQYHNTLEHNIEINKAFNSSFNIDKLDMLGDIEDMLMRLAIGGVIGGIVGFALGPVGIVGAMLMGNSLENMYNDKRRSEIKKAIESKIKEVSKELKKSTDNLQNNIDIGLKKFDEALICSYKTIASEPSKRLKDILFNKEKDLNELSQNLTSKEKSDSELKEILSNQIEIIEKNLNKLSKV</sequence>
<dbReference type="InterPro" id="IPR027417">
    <property type="entry name" value="P-loop_NTPase"/>
</dbReference>
<protein>
    <submittedName>
        <fullName evidence="9">ATP-binding protein</fullName>
    </submittedName>
</protein>
<dbReference type="PANTHER" id="PTHR10465:SF0">
    <property type="entry name" value="SARCALUMENIN"/>
    <property type="match status" value="1"/>
</dbReference>
<evidence type="ECO:0000256" key="7">
    <source>
        <dbReference type="SAM" id="Phobius"/>
    </source>
</evidence>
<feature type="coiled-coil region" evidence="6">
    <location>
        <begin position="832"/>
        <end position="884"/>
    </location>
</feature>
<keyword evidence="7" id="KW-0812">Transmembrane</keyword>
<feature type="coiled-coil region" evidence="6">
    <location>
        <begin position="181"/>
        <end position="228"/>
    </location>
</feature>
<organism evidence="9">
    <name type="scientific">uncultured Sulfurovum sp</name>
    <dbReference type="NCBI Taxonomy" id="269237"/>
    <lineage>
        <taxon>Bacteria</taxon>
        <taxon>Pseudomonadati</taxon>
        <taxon>Campylobacterota</taxon>
        <taxon>Epsilonproteobacteria</taxon>
        <taxon>Campylobacterales</taxon>
        <taxon>Sulfurovaceae</taxon>
        <taxon>Sulfurovum</taxon>
        <taxon>environmental samples</taxon>
    </lineage>
</organism>
<dbReference type="GO" id="GO:0005525">
    <property type="term" value="F:GTP binding"/>
    <property type="evidence" value="ECO:0007669"/>
    <property type="project" value="UniProtKB-KW"/>
</dbReference>
<keyword evidence="9" id="KW-0067">ATP-binding</keyword>
<feature type="domain" description="Dynamin N-terminal" evidence="8">
    <location>
        <begin position="266"/>
        <end position="458"/>
    </location>
</feature>
<evidence type="ECO:0000256" key="3">
    <source>
        <dbReference type="ARBA" id="ARBA00022801"/>
    </source>
</evidence>
<keyword evidence="5 7" id="KW-0472">Membrane</keyword>
<keyword evidence="7" id="KW-1133">Transmembrane helix</keyword>
<evidence type="ECO:0000256" key="2">
    <source>
        <dbReference type="ARBA" id="ARBA00022741"/>
    </source>
</evidence>
<keyword evidence="4" id="KW-0342">GTP-binding</keyword>
<accession>A0A6S6TMS1</accession>
<evidence type="ECO:0000313" key="9">
    <source>
        <dbReference type="EMBL" id="CAA6824151.1"/>
    </source>
</evidence>
<dbReference type="GO" id="GO:0003924">
    <property type="term" value="F:GTPase activity"/>
    <property type="evidence" value="ECO:0007669"/>
    <property type="project" value="InterPro"/>
</dbReference>
<feature type="coiled-coil region" evidence="6">
    <location>
        <begin position="602"/>
        <end position="636"/>
    </location>
</feature>
<dbReference type="Gene3D" id="3.40.50.300">
    <property type="entry name" value="P-loop containing nucleotide triphosphate hydrolases"/>
    <property type="match status" value="1"/>
</dbReference>